<dbReference type="EMBL" id="CADCTV010000111">
    <property type="protein sequence ID" value="CAA9301020.1"/>
    <property type="molecule type" value="Genomic_DNA"/>
</dbReference>
<evidence type="ECO:0000313" key="1">
    <source>
        <dbReference type="EMBL" id="CAA9301020.1"/>
    </source>
</evidence>
<reference evidence="1" key="1">
    <citation type="submission" date="2020-02" db="EMBL/GenBank/DDBJ databases">
        <authorList>
            <person name="Meier V. D."/>
        </authorList>
    </citation>
    <scope>NUCLEOTIDE SEQUENCE</scope>
    <source>
        <strain evidence="1">AVDCRST_MAG89</strain>
    </source>
</reference>
<proteinExistence type="predicted"/>
<organism evidence="1">
    <name type="scientific">uncultured Gemmatimonadota bacterium</name>
    <dbReference type="NCBI Taxonomy" id="203437"/>
    <lineage>
        <taxon>Bacteria</taxon>
        <taxon>Pseudomonadati</taxon>
        <taxon>Gemmatimonadota</taxon>
        <taxon>environmental samples</taxon>
    </lineage>
</organism>
<name>A0A6J4KBT3_9BACT</name>
<dbReference type="AlphaFoldDB" id="A0A6J4KBT3"/>
<sequence>MADEGKGGAARLTPYELTFLEGDFESRVFPAIVDEAAGRGEDPGLRDRFQFIASVGDAVREIVPPDVPPETLDEYRALFYHAFNFWRAGRRTFVMDAPVARYLVEAAPRLEGWEFAALADAFYLQLPPNLFWASINPDQQPEPVDGFFVTLSTEADARGTPFQDLQALMILGIHRNRPGFSVIPFDCEIGPGIPTVWGEPGRESGQDFENVLPGGDMAGLYSILTVTEALKLIGRALWYVDRHPEDVVPETAPERRLEDRPGSPPLSRMDFLRVRFGGAGA</sequence>
<accession>A0A6J4KBT3</accession>
<protein>
    <submittedName>
        <fullName evidence="1">Uncharacterized protein</fullName>
    </submittedName>
</protein>
<gene>
    <name evidence="1" type="ORF">AVDCRST_MAG89-469</name>
</gene>